<dbReference type="PROSITE" id="PS50102">
    <property type="entry name" value="RRM"/>
    <property type="match status" value="1"/>
</dbReference>
<dbReference type="GO" id="GO:0003723">
    <property type="term" value="F:RNA binding"/>
    <property type="evidence" value="ECO:0007669"/>
    <property type="project" value="UniProtKB-UniRule"/>
</dbReference>
<feature type="compositionally biased region" description="Polar residues" evidence="3">
    <location>
        <begin position="754"/>
        <end position="781"/>
    </location>
</feature>
<sequence length="808" mass="89243">MEKLPSTRGSPSKQLAAFNPMGYEAVAQRESSVPLPGTSTNRPIGDPFAGWNNEMRQGFNVPASQAPATTANPNSGSSVSTYAYAAQPFEHANILTQVGAPAPLGRANMQTSANQFEYSSPSSQVSPANAGSGGMQYSPSQAIAARSLDQMQYSPHTPYHARGRLGGSQYQLSPVQTAIANTRYSPSRQGFSYEYNPAPPFMSNLFTTTNSPAVGDALDTAHIDPQAGRSTGTIHSRSSTGIHDVAEKHRSFIVHNVPLDTSHRSVVMMFPIEEYPSLQAVCLQHIATRGMFSFSFGDLRDNINAMNKIRSTRPGWRVFPSTVQEIATLNGSNESASSPAPAPQDGAFVLSVFTNQWLLESMDGVVQNIVASLGTPRFCKLIETGRNSSRYHVEYFNLGHAAYAVSCLNGFKLDSLFFEVYPVEEKEELPILSQIQSPRRVSQIQTPSRASHQRTPTHGSNLQTPNRVPPQSPVSPYDPMSNELDKAAGSPNNKNNIIHLDRIMQGLDLRSTVMIRNVPNKLNTDQLKMLLDESSFGKYDFLYLRMDFWNRCNVGYAFMNFADPLDIVTLVRAREGQSWPDSSSTKKTEISYATLQGRDTLISKFRNSHVMTRPHDEQPRLFYTDGPRLGSEMPFPAPNDASKLRRSVASTTQQGLFSPRPRFNTTPRSNNRSRPQSLTFGQNYQGQPSFRSPHNSGGQFQHTRNASSGQFVQPMRNVPSGFSPVRAQDHQVTSPRHSRSFSETSRAQDHHFTSPRQSQSFSRTPRGQASIRNPQDTSGQLAQHDPNGSDEDSSPVKAEDRQFTSPRN</sequence>
<dbReference type="Proteomes" id="UP000070168">
    <property type="component" value="Unassembled WGS sequence"/>
</dbReference>
<feature type="compositionally biased region" description="Polar residues" evidence="3">
    <location>
        <begin position="730"/>
        <end position="745"/>
    </location>
</feature>
<dbReference type="AlphaFoldDB" id="A0A135LQA8"/>
<dbReference type="SUPFAM" id="SSF54928">
    <property type="entry name" value="RNA-binding domain, RBD"/>
    <property type="match status" value="1"/>
</dbReference>
<feature type="compositionally biased region" description="Polar residues" evidence="3">
    <location>
        <begin position="663"/>
        <end position="711"/>
    </location>
</feature>
<dbReference type="OMA" id="RYQVEYF"/>
<evidence type="ECO:0000259" key="4">
    <source>
        <dbReference type="PROSITE" id="PS50102"/>
    </source>
</evidence>
<evidence type="ECO:0000313" key="6">
    <source>
        <dbReference type="Proteomes" id="UP000070168"/>
    </source>
</evidence>
<name>A0A135LQA8_PENPA</name>
<dbReference type="InterPro" id="IPR000504">
    <property type="entry name" value="RRM_dom"/>
</dbReference>
<accession>A0A135LQA8</accession>
<dbReference type="OrthoDB" id="417481at2759"/>
<dbReference type="STRING" id="5078.A0A135LQA8"/>
<feature type="region of interest" description="Disordered" evidence="3">
    <location>
        <begin position="114"/>
        <end position="137"/>
    </location>
</feature>
<proteinExistence type="predicted"/>
<dbReference type="GeneID" id="63709742"/>
<dbReference type="EMBL" id="LHQR01000044">
    <property type="protein sequence ID" value="KXG51156.1"/>
    <property type="molecule type" value="Genomic_DNA"/>
</dbReference>
<comment type="caution">
    <text evidence="5">The sequence shown here is derived from an EMBL/GenBank/DDBJ whole genome shotgun (WGS) entry which is preliminary data.</text>
</comment>
<reference evidence="5 6" key="1">
    <citation type="journal article" date="2016" name="BMC Genomics">
        <title>Genome sequencing and secondary metabolism of the postharvest pathogen Penicillium griseofulvum.</title>
        <authorList>
            <person name="Banani H."/>
            <person name="Marcet-Houben M."/>
            <person name="Ballester A.R."/>
            <person name="Abbruscato P."/>
            <person name="Gonzalez-Candelas L."/>
            <person name="Gabaldon T."/>
            <person name="Spadaro D."/>
        </authorList>
    </citation>
    <scope>NUCLEOTIDE SEQUENCE [LARGE SCALE GENOMIC DNA]</scope>
    <source>
        <strain evidence="5 6">PG3</strain>
    </source>
</reference>
<evidence type="ECO:0000256" key="1">
    <source>
        <dbReference type="ARBA" id="ARBA00022884"/>
    </source>
</evidence>
<feature type="region of interest" description="Disordered" evidence="3">
    <location>
        <begin position="434"/>
        <end position="492"/>
    </location>
</feature>
<gene>
    <name evidence="5" type="ORF">PGRI_067280</name>
</gene>
<feature type="region of interest" description="Disordered" evidence="3">
    <location>
        <begin position="613"/>
        <end position="808"/>
    </location>
</feature>
<dbReference type="RefSeq" id="XP_040649692.1">
    <property type="nucleotide sequence ID" value="XM_040794442.1"/>
</dbReference>
<keyword evidence="6" id="KW-1185">Reference proteome</keyword>
<organism evidence="5 6">
    <name type="scientific">Penicillium patulum</name>
    <name type="common">Penicillium griseofulvum</name>
    <dbReference type="NCBI Taxonomy" id="5078"/>
    <lineage>
        <taxon>Eukaryota</taxon>
        <taxon>Fungi</taxon>
        <taxon>Dikarya</taxon>
        <taxon>Ascomycota</taxon>
        <taxon>Pezizomycotina</taxon>
        <taxon>Eurotiomycetes</taxon>
        <taxon>Eurotiomycetidae</taxon>
        <taxon>Eurotiales</taxon>
        <taxon>Aspergillaceae</taxon>
        <taxon>Penicillium</taxon>
    </lineage>
</organism>
<protein>
    <submittedName>
        <fullName evidence="5">RNA recognition motif 2</fullName>
    </submittedName>
</protein>
<keyword evidence="1 2" id="KW-0694">RNA-binding</keyword>
<dbReference type="PANTHER" id="PTHR23189">
    <property type="entry name" value="RNA RECOGNITION MOTIF-CONTAINING"/>
    <property type="match status" value="1"/>
</dbReference>
<dbReference type="InterPro" id="IPR035979">
    <property type="entry name" value="RBD_domain_sf"/>
</dbReference>
<dbReference type="Pfam" id="PF04059">
    <property type="entry name" value="RRM_2"/>
    <property type="match status" value="1"/>
</dbReference>
<evidence type="ECO:0000313" key="5">
    <source>
        <dbReference type="EMBL" id="KXG51156.1"/>
    </source>
</evidence>
<evidence type="ECO:0000256" key="3">
    <source>
        <dbReference type="SAM" id="MobiDB-lite"/>
    </source>
</evidence>
<feature type="compositionally biased region" description="Polar residues" evidence="3">
    <location>
        <begin position="434"/>
        <end position="466"/>
    </location>
</feature>
<dbReference type="InterPro" id="IPR007201">
    <property type="entry name" value="Mei2-like_Rrm_C"/>
</dbReference>
<feature type="domain" description="RRM" evidence="4">
    <location>
        <begin position="511"/>
        <end position="595"/>
    </location>
</feature>
<evidence type="ECO:0000256" key="2">
    <source>
        <dbReference type="PROSITE-ProRule" id="PRU00176"/>
    </source>
</evidence>